<dbReference type="EMBL" id="JBHUME010000009">
    <property type="protein sequence ID" value="MFD2613993.1"/>
    <property type="molecule type" value="Genomic_DNA"/>
</dbReference>
<keyword evidence="2" id="KW-0378">Hydrolase</keyword>
<reference evidence="3" key="1">
    <citation type="journal article" date="2019" name="Int. J. Syst. Evol. Microbiol.">
        <title>The Global Catalogue of Microorganisms (GCM) 10K type strain sequencing project: providing services to taxonomists for standard genome sequencing and annotation.</title>
        <authorList>
            <consortium name="The Broad Institute Genomics Platform"/>
            <consortium name="The Broad Institute Genome Sequencing Center for Infectious Disease"/>
            <person name="Wu L."/>
            <person name="Ma J."/>
        </authorList>
    </citation>
    <scope>NUCLEOTIDE SEQUENCE [LARGE SCALE GENOMIC DNA]</scope>
    <source>
        <strain evidence="3">KCTC 3950</strain>
    </source>
</reference>
<dbReference type="GO" id="GO:0016787">
    <property type="term" value="F:hydrolase activity"/>
    <property type="evidence" value="ECO:0007669"/>
    <property type="project" value="UniProtKB-KW"/>
</dbReference>
<evidence type="ECO:0000259" key="1">
    <source>
        <dbReference type="Pfam" id="PF12146"/>
    </source>
</evidence>
<dbReference type="Pfam" id="PF12146">
    <property type="entry name" value="Hydrolase_4"/>
    <property type="match status" value="1"/>
</dbReference>
<evidence type="ECO:0000313" key="2">
    <source>
        <dbReference type="EMBL" id="MFD2613993.1"/>
    </source>
</evidence>
<accession>A0ABW5PHC4</accession>
<dbReference type="PIRSF" id="PIRSF017388">
    <property type="entry name" value="Esterase_lipase"/>
    <property type="match status" value="1"/>
</dbReference>
<dbReference type="RefSeq" id="WP_377604365.1">
    <property type="nucleotide sequence ID" value="NZ_JBHUME010000009.1"/>
</dbReference>
<gene>
    <name evidence="2" type="ORF">ACFSUF_16380</name>
</gene>
<protein>
    <submittedName>
        <fullName evidence="2">Alpha/beta hydrolase</fullName>
    </submittedName>
</protein>
<dbReference type="InterPro" id="IPR022742">
    <property type="entry name" value="Hydrolase_4"/>
</dbReference>
<comment type="caution">
    <text evidence="2">The sequence shown here is derived from an EMBL/GenBank/DDBJ whole genome shotgun (WGS) entry which is preliminary data.</text>
</comment>
<name>A0ABW5PHC4_9BACL</name>
<organism evidence="2 3">
    <name type="scientific">Paenibacillus gansuensis</name>
    <dbReference type="NCBI Taxonomy" id="306542"/>
    <lineage>
        <taxon>Bacteria</taxon>
        <taxon>Bacillati</taxon>
        <taxon>Bacillota</taxon>
        <taxon>Bacilli</taxon>
        <taxon>Bacillales</taxon>
        <taxon>Paenibacillaceae</taxon>
        <taxon>Paenibacillus</taxon>
    </lineage>
</organism>
<dbReference type="InterPro" id="IPR051044">
    <property type="entry name" value="MAG_DAG_Lipase"/>
</dbReference>
<dbReference type="InterPro" id="IPR012354">
    <property type="entry name" value="Esterase_lipase"/>
</dbReference>
<evidence type="ECO:0000313" key="3">
    <source>
        <dbReference type="Proteomes" id="UP001597541"/>
    </source>
</evidence>
<keyword evidence="3" id="KW-1185">Reference proteome</keyword>
<dbReference type="PANTHER" id="PTHR11614">
    <property type="entry name" value="PHOSPHOLIPASE-RELATED"/>
    <property type="match status" value="1"/>
</dbReference>
<dbReference type="Proteomes" id="UP001597541">
    <property type="component" value="Unassembled WGS sequence"/>
</dbReference>
<dbReference type="Gene3D" id="3.40.50.1820">
    <property type="entry name" value="alpha/beta hydrolase"/>
    <property type="match status" value="1"/>
</dbReference>
<sequence length="261" mass="29469">MERIYKTPDPFFLDGHGDRKRHGVLLIHGFTGSPAEHRKLGYFLNDEGYTVNAVQLPGHGKTPEEMSLTGWNDWWGHAKESFLAMEQEGYDSLNVVGYSMGGLLGLKLAQEFKVNCMISLAAPIFVNRTRILLAALVNQMVNSFQKGPKTNDFERMFTYSTTPIPCVFSLQKLMQQVKSTLAHVKTPLMVAHGMKDVVVHPRSASYIYHNVSSPNKKLVYYPYATHGILHDSEHENVYRDIVGFLQSAAGKEDANQLFRVY</sequence>
<proteinExistence type="predicted"/>
<dbReference type="SUPFAM" id="SSF53474">
    <property type="entry name" value="alpha/beta-Hydrolases"/>
    <property type="match status" value="1"/>
</dbReference>
<feature type="domain" description="Serine aminopeptidase S33" evidence="1">
    <location>
        <begin position="21"/>
        <end position="233"/>
    </location>
</feature>
<dbReference type="InterPro" id="IPR029058">
    <property type="entry name" value="AB_hydrolase_fold"/>
</dbReference>